<keyword evidence="2 5" id="KW-0812">Transmembrane</keyword>
<feature type="transmembrane region" description="Helical" evidence="5">
    <location>
        <begin position="213"/>
        <end position="235"/>
    </location>
</feature>
<evidence type="ECO:0000256" key="3">
    <source>
        <dbReference type="ARBA" id="ARBA00022989"/>
    </source>
</evidence>
<dbReference type="GO" id="GO:0030026">
    <property type="term" value="P:intracellular manganese ion homeostasis"/>
    <property type="evidence" value="ECO:0007669"/>
    <property type="project" value="InterPro"/>
</dbReference>
<name>A0A939J9P0_9HYPH</name>
<dbReference type="AlphaFoldDB" id="A0A939J9P0"/>
<evidence type="ECO:0000256" key="4">
    <source>
        <dbReference type="ARBA" id="ARBA00023136"/>
    </source>
</evidence>
<reference evidence="6" key="1">
    <citation type="submission" date="2021-03" db="EMBL/GenBank/DDBJ databases">
        <title>Roseibium sp. CAU 1637 isolated from Incheon.</title>
        <authorList>
            <person name="Kim W."/>
        </authorList>
    </citation>
    <scope>NUCLEOTIDE SEQUENCE</scope>
    <source>
        <strain evidence="6">CAU 1637</strain>
    </source>
</reference>
<gene>
    <name evidence="6" type="ORF">J0X15_12805</name>
</gene>
<evidence type="ECO:0000256" key="1">
    <source>
        <dbReference type="ARBA" id="ARBA00004127"/>
    </source>
</evidence>
<dbReference type="PANTHER" id="PTHR31851">
    <property type="entry name" value="FE(2+)/MN(2+) TRANSPORTER PCL1"/>
    <property type="match status" value="1"/>
</dbReference>
<evidence type="ECO:0000313" key="7">
    <source>
        <dbReference type="Proteomes" id="UP000664779"/>
    </source>
</evidence>
<comment type="caution">
    <text evidence="6">The sequence shown here is derived from an EMBL/GenBank/DDBJ whole genome shotgun (WGS) entry which is preliminary data.</text>
</comment>
<evidence type="ECO:0000256" key="5">
    <source>
        <dbReference type="SAM" id="Phobius"/>
    </source>
</evidence>
<keyword evidence="7" id="KW-1185">Reference proteome</keyword>
<feature type="transmembrane region" description="Helical" evidence="5">
    <location>
        <begin position="154"/>
        <end position="174"/>
    </location>
</feature>
<evidence type="ECO:0000256" key="2">
    <source>
        <dbReference type="ARBA" id="ARBA00022692"/>
    </source>
</evidence>
<sequence length="241" mass="26054">MPLEHSHKASDIAARLRAGPTASYLRDWVYGGIDGSITTFAIVAGSLGANLSTSVVLILGLANLLADGFSMAVANYSGTKSEQEDYQRLLTVEKKHLRLDPKGEQEEIRQIYKAKGFADAELETLVEIITSHRRTWLDTMMQEEYGLARPTRKAGYAALATFAAFVLCGSLPLVPFLFGMAASGLSTTLVTALAFFAIGAVKSHWSVRSWVRSGLETCLIGLTAAGIAWFVGYGLRVGFEL</sequence>
<feature type="transmembrane region" description="Helical" evidence="5">
    <location>
        <begin position="37"/>
        <end position="62"/>
    </location>
</feature>
<keyword evidence="4 5" id="KW-0472">Membrane</keyword>
<keyword evidence="3 5" id="KW-1133">Transmembrane helix</keyword>
<feature type="transmembrane region" description="Helical" evidence="5">
    <location>
        <begin position="180"/>
        <end position="201"/>
    </location>
</feature>
<dbReference type="GO" id="GO:0012505">
    <property type="term" value="C:endomembrane system"/>
    <property type="evidence" value="ECO:0007669"/>
    <property type="project" value="UniProtKB-SubCell"/>
</dbReference>
<comment type="subcellular location">
    <subcellularLocation>
        <location evidence="1">Endomembrane system</location>
        <topology evidence="1">Multi-pass membrane protein</topology>
    </subcellularLocation>
</comment>
<dbReference type="EMBL" id="JAFLNF010000005">
    <property type="protein sequence ID" value="MBO0346104.1"/>
    <property type="molecule type" value="Genomic_DNA"/>
</dbReference>
<dbReference type="GO" id="GO:0005384">
    <property type="term" value="F:manganese ion transmembrane transporter activity"/>
    <property type="evidence" value="ECO:0007669"/>
    <property type="project" value="InterPro"/>
</dbReference>
<dbReference type="InterPro" id="IPR008217">
    <property type="entry name" value="Ccc1_fam"/>
</dbReference>
<dbReference type="RefSeq" id="WP_206941333.1">
    <property type="nucleotide sequence ID" value="NZ_JAFLNF010000005.1"/>
</dbReference>
<proteinExistence type="predicted"/>
<accession>A0A939J9P0</accession>
<dbReference type="Proteomes" id="UP000664779">
    <property type="component" value="Unassembled WGS sequence"/>
</dbReference>
<organism evidence="6 7">
    <name type="scientific">Roseibium limicola</name>
    <dbReference type="NCBI Taxonomy" id="2816037"/>
    <lineage>
        <taxon>Bacteria</taxon>
        <taxon>Pseudomonadati</taxon>
        <taxon>Pseudomonadota</taxon>
        <taxon>Alphaproteobacteria</taxon>
        <taxon>Hyphomicrobiales</taxon>
        <taxon>Stappiaceae</taxon>
        <taxon>Roseibium</taxon>
    </lineage>
</organism>
<dbReference type="Pfam" id="PF01988">
    <property type="entry name" value="VIT1"/>
    <property type="match status" value="1"/>
</dbReference>
<evidence type="ECO:0000313" key="6">
    <source>
        <dbReference type="EMBL" id="MBO0346104.1"/>
    </source>
</evidence>
<protein>
    <submittedName>
        <fullName evidence="6">VIT1/CCC1 transporter family protein</fullName>
    </submittedName>
</protein>